<dbReference type="PANTHER" id="PTHR11802">
    <property type="entry name" value="SERINE PROTEASE FAMILY S10 SERINE CARBOXYPEPTIDASE"/>
    <property type="match status" value="1"/>
</dbReference>
<accession>A0AAP0GEQ9</accession>
<dbReference type="AlphaFoldDB" id="A0AAP0GEQ9"/>
<evidence type="ECO:0000313" key="2">
    <source>
        <dbReference type="EMBL" id="KAK8954847.1"/>
    </source>
</evidence>
<dbReference type="GO" id="GO:0004185">
    <property type="term" value="F:serine-type carboxypeptidase activity"/>
    <property type="evidence" value="ECO:0007669"/>
    <property type="project" value="InterPro"/>
</dbReference>
<dbReference type="GO" id="GO:0005773">
    <property type="term" value="C:vacuole"/>
    <property type="evidence" value="ECO:0007669"/>
    <property type="project" value="TreeGrafter"/>
</dbReference>
<dbReference type="EMBL" id="JBBWWQ010000002">
    <property type="protein sequence ID" value="KAK8954847.1"/>
    <property type="molecule type" value="Genomic_DNA"/>
</dbReference>
<dbReference type="SUPFAM" id="SSF53474">
    <property type="entry name" value="alpha/beta-Hydrolases"/>
    <property type="match status" value="1"/>
</dbReference>
<evidence type="ECO:0000313" key="3">
    <source>
        <dbReference type="Proteomes" id="UP001418222"/>
    </source>
</evidence>
<comment type="caution">
    <text evidence="2">The sequence shown here is derived from an EMBL/GenBank/DDBJ whole genome shotgun (WGS) entry which is preliminary data.</text>
</comment>
<gene>
    <name evidence="2" type="ORF">KSP39_PZI002366</name>
</gene>
<sequence>MGVVLGVGGLFEVVVVVGKVGRGSWRVGSGVANILFLDSPVGVGYSYSNNSRDVLNNGDARTGHYVPQLAQAIVRSQKLTGETLINLKGYMVGNALTDDFHDHFGIFNFMWASGLISDQTYKQLHIICDYESFVHASAECERVLLVASEELGNIDPYSIFTPSCTGTAFFSRKKLLKRMWIVEKLIDYRDQEFMVDSPHKSFLAYHAFDEEDEKAS</sequence>
<dbReference type="Gene3D" id="3.40.50.1820">
    <property type="entry name" value="alpha/beta hydrolase"/>
    <property type="match status" value="2"/>
</dbReference>
<dbReference type="GO" id="GO:0006508">
    <property type="term" value="P:proteolysis"/>
    <property type="evidence" value="ECO:0007669"/>
    <property type="project" value="InterPro"/>
</dbReference>
<name>A0AAP0GEQ9_9ASPA</name>
<reference evidence="2 3" key="1">
    <citation type="journal article" date="2022" name="Nat. Plants">
        <title>Genomes of leafy and leafless Platanthera orchids illuminate the evolution of mycoheterotrophy.</title>
        <authorList>
            <person name="Li M.H."/>
            <person name="Liu K.W."/>
            <person name="Li Z."/>
            <person name="Lu H.C."/>
            <person name="Ye Q.L."/>
            <person name="Zhang D."/>
            <person name="Wang J.Y."/>
            <person name="Li Y.F."/>
            <person name="Zhong Z.M."/>
            <person name="Liu X."/>
            <person name="Yu X."/>
            <person name="Liu D.K."/>
            <person name="Tu X.D."/>
            <person name="Liu B."/>
            <person name="Hao Y."/>
            <person name="Liao X.Y."/>
            <person name="Jiang Y.T."/>
            <person name="Sun W.H."/>
            <person name="Chen J."/>
            <person name="Chen Y.Q."/>
            <person name="Ai Y."/>
            <person name="Zhai J.W."/>
            <person name="Wu S.S."/>
            <person name="Zhou Z."/>
            <person name="Hsiao Y.Y."/>
            <person name="Wu W.L."/>
            <person name="Chen Y.Y."/>
            <person name="Lin Y.F."/>
            <person name="Hsu J.L."/>
            <person name="Li C.Y."/>
            <person name="Wang Z.W."/>
            <person name="Zhao X."/>
            <person name="Zhong W.Y."/>
            <person name="Ma X.K."/>
            <person name="Ma L."/>
            <person name="Huang J."/>
            <person name="Chen G.Z."/>
            <person name="Huang M.Z."/>
            <person name="Huang L."/>
            <person name="Peng D.H."/>
            <person name="Luo Y.B."/>
            <person name="Zou S.Q."/>
            <person name="Chen S.P."/>
            <person name="Lan S."/>
            <person name="Tsai W.C."/>
            <person name="Van de Peer Y."/>
            <person name="Liu Z.J."/>
        </authorList>
    </citation>
    <scope>NUCLEOTIDE SEQUENCE [LARGE SCALE GENOMIC DNA]</scope>
    <source>
        <strain evidence="2">Lor287</strain>
    </source>
</reference>
<dbReference type="InterPro" id="IPR001563">
    <property type="entry name" value="Peptidase_S10"/>
</dbReference>
<evidence type="ECO:0000256" key="1">
    <source>
        <dbReference type="ARBA" id="ARBA00009431"/>
    </source>
</evidence>
<dbReference type="Proteomes" id="UP001418222">
    <property type="component" value="Unassembled WGS sequence"/>
</dbReference>
<proteinExistence type="inferred from homology"/>
<organism evidence="2 3">
    <name type="scientific">Platanthera zijinensis</name>
    <dbReference type="NCBI Taxonomy" id="2320716"/>
    <lineage>
        <taxon>Eukaryota</taxon>
        <taxon>Viridiplantae</taxon>
        <taxon>Streptophyta</taxon>
        <taxon>Embryophyta</taxon>
        <taxon>Tracheophyta</taxon>
        <taxon>Spermatophyta</taxon>
        <taxon>Magnoliopsida</taxon>
        <taxon>Liliopsida</taxon>
        <taxon>Asparagales</taxon>
        <taxon>Orchidaceae</taxon>
        <taxon>Orchidoideae</taxon>
        <taxon>Orchideae</taxon>
        <taxon>Orchidinae</taxon>
        <taxon>Platanthera</taxon>
    </lineage>
</organism>
<dbReference type="Pfam" id="PF00450">
    <property type="entry name" value="Peptidase_S10"/>
    <property type="match status" value="1"/>
</dbReference>
<comment type="similarity">
    <text evidence="1">Belongs to the peptidase S10 family.</text>
</comment>
<dbReference type="InterPro" id="IPR029058">
    <property type="entry name" value="AB_hydrolase_fold"/>
</dbReference>
<keyword evidence="3" id="KW-1185">Reference proteome</keyword>
<protein>
    <submittedName>
        <fullName evidence="2">Uncharacterized protein</fullName>
    </submittedName>
</protein>
<dbReference type="PANTHER" id="PTHR11802:SF32">
    <property type="entry name" value="SERINE CARBOXYPEPTIDASE-LIKE 29"/>
    <property type="match status" value="1"/>
</dbReference>